<evidence type="ECO:0000256" key="1">
    <source>
        <dbReference type="ARBA" id="ARBA00006817"/>
    </source>
</evidence>
<comment type="similarity">
    <text evidence="1">Belongs to the AHA1 family.</text>
</comment>
<organism evidence="3 4">
    <name type="scientific">Chitinophaga arvensicola</name>
    <dbReference type="NCBI Taxonomy" id="29529"/>
    <lineage>
        <taxon>Bacteria</taxon>
        <taxon>Pseudomonadati</taxon>
        <taxon>Bacteroidota</taxon>
        <taxon>Chitinophagia</taxon>
        <taxon>Chitinophagales</taxon>
        <taxon>Chitinophagaceae</taxon>
        <taxon>Chitinophaga</taxon>
    </lineage>
</organism>
<gene>
    <name evidence="3" type="ORF">SAMN04488122_2838</name>
</gene>
<evidence type="ECO:0000259" key="2">
    <source>
        <dbReference type="Pfam" id="PF08327"/>
    </source>
</evidence>
<dbReference type="Gene3D" id="3.30.530.20">
    <property type="match status" value="1"/>
</dbReference>
<dbReference type="Proteomes" id="UP000199310">
    <property type="component" value="Unassembled WGS sequence"/>
</dbReference>
<dbReference type="OrthoDB" id="9786557at2"/>
<dbReference type="InterPro" id="IPR013538">
    <property type="entry name" value="ASHA1/2-like_C"/>
</dbReference>
<dbReference type="SUPFAM" id="SSF55961">
    <property type="entry name" value="Bet v1-like"/>
    <property type="match status" value="1"/>
</dbReference>
<accession>A0A1I0RHU3</accession>
<dbReference type="RefSeq" id="WP_089895728.1">
    <property type="nucleotide sequence ID" value="NZ_FOJG01000001.1"/>
</dbReference>
<dbReference type="EMBL" id="FOJG01000001">
    <property type="protein sequence ID" value="SEW40271.1"/>
    <property type="molecule type" value="Genomic_DNA"/>
</dbReference>
<reference evidence="4" key="1">
    <citation type="submission" date="2016-10" db="EMBL/GenBank/DDBJ databases">
        <authorList>
            <person name="Varghese N."/>
            <person name="Submissions S."/>
        </authorList>
    </citation>
    <scope>NUCLEOTIDE SEQUENCE [LARGE SCALE GENOMIC DNA]</scope>
    <source>
        <strain evidence="4">DSM 3695</strain>
    </source>
</reference>
<protein>
    <submittedName>
        <fullName evidence="3">Uncharacterized conserved protein YndB, AHSA1/START domain</fullName>
    </submittedName>
</protein>
<feature type="domain" description="Activator of Hsp90 ATPase homologue 1/2-like C-terminal" evidence="2">
    <location>
        <begin position="13"/>
        <end position="143"/>
    </location>
</feature>
<dbReference type="AlphaFoldDB" id="A0A1I0RHU3"/>
<keyword evidence="4" id="KW-1185">Reference proteome</keyword>
<dbReference type="Pfam" id="PF08327">
    <property type="entry name" value="AHSA1"/>
    <property type="match status" value="1"/>
</dbReference>
<evidence type="ECO:0000313" key="3">
    <source>
        <dbReference type="EMBL" id="SEW40271.1"/>
    </source>
</evidence>
<dbReference type="InterPro" id="IPR023393">
    <property type="entry name" value="START-like_dom_sf"/>
</dbReference>
<name>A0A1I0RHU3_9BACT</name>
<dbReference type="STRING" id="29529.SAMN04488122_2838"/>
<sequence length="149" mass="16780">MSDNKVALHRMLKTSPEKVYRAFTDALAIASWLPPYGFLCTVHEFSAKEGGSYKMSFQNFTTGHSHSFGGSYLELKPNEFIKYTNKFDDPNLPGEMITTIWLKKTIAGTDIKITQEGIPAVIPVEMCYLGWQESLEKLTKLVEPEIPDA</sequence>
<dbReference type="CDD" id="cd08895">
    <property type="entry name" value="SRPBCC_CalC_Aha1-like_2"/>
    <property type="match status" value="1"/>
</dbReference>
<proteinExistence type="inferred from homology"/>
<evidence type="ECO:0000313" key="4">
    <source>
        <dbReference type="Proteomes" id="UP000199310"/>
    </source>
</evidence>